<reference evidence="3" key="1">
    <citation type="journal article" date="2019" name="Int. J. Syst. Evol. Microbiol.">
        <title>The Global Catalogue of Microorganisms (GCM) 10K type strain sequencing project: providing services to taxonomists for standard genome sequencing and annotation.</title>
        <authorList>
            <consortium name="The Broad Institute Genomics Platform"/>
            <consortium name="The Broad Institute Genome Sequencing Center for Infectious Disease"/>
            <person name="Wu L."/>
            <person name="Ma J."/>
        </authorList>
    </citation>
    <scope>NUCLEOTIDE SEQUENCE [LARGE SCALE GENOMIC DNA]</scope>
    <source>
        <strain evidence="3">JCM 30346</strain>
    </source>
</reference>
<dbReference type="CDD" id="cd00332">
    <property type="entry name" value="PAL-HAL"/>
    <property type="match status" value="1"/>
</dbReference>
<dbReference type="InterPro" id="IPR022313">
    <property type="entry name" value="Phe/His_NH3-lyase_AS"/>
</dbReference>
<dbReference type="Proteomes" id="UP001596137">
    <property type="component" value="Unassembled WGS sequence"/>
</dbReference>
<dbReference type="Pfam" id="PF00221">
    <property type="entry name" value="Lyase_aromatic"/>
    <property type="match status" value="1"/>
</dbReference>
<keyword evidence="1 2" id="KW-0456">Lyase</keyword>
<accession>A0ABW1NH65</accession>
<dbReference type="NCBIfam" id="NF006871">
    <property type="entry name" value="PRK09367.1"/>
    <property type="match status" value="1"/>
</dbReference>
<gene>
    <name evidence="2" type="primary">hutH</name>
    <name evidence="2" type="ORF">ACFP1K_15045</name>
</gene>
<comment type="caution">
    <text evidence="2">The sequence shown here is derived from an EMBL/GenBank/DDBJ whole genome shotgun (WGS) entry which is preliminary data.</text>
</comment>
<dbReference type="Gene3D" id="1.20.200.10">
    <property type="entry name" value="Fumarase/aspartase (Central domain)"/>
    <property type="match status" value="1"/>
</dbReference>
<dbReference type="PANTHER" id="PTHR10362">
    <property type="entry name" value="HISTIDINE AMMONIA-LYASE"/>
    <property type="match status" value="1"/>
</dbReference>
<dbReference type="SUPFAM" id="SSF48557">
    <property type="entry name" value="L-aspartase-like"/>
    <property type="match status" value="1"/>
</dbReference>
<protein>
    <submittedName>
        <fullName evidence="2">Histidine ammonia-lyase</fullName>
        <ecNumber evidence="2">4.3.1.3</ecNumber>
    </submittedName>
</protein>
<dbReference type="RefSeq" id="WP_380752573.1">
    <property type="nucleotide sequence ID" value="NZ_JBHSRF010000017.1"/>
</dbReference>
<evidence type="ECO:0000256" key="1">
    <source>
        <dbReference type="ARBA" id="ARBA00023239"/>
    </source>
</evidence>
<dbReference type="Gene3D" id="1.10.275.10">
    <property type="entry name" value="Fumarase/aspartase (N-terminal domain)"/>
    <property type="match status" value="1"/>
</dbReference>
<proteinExistence type="predicted"/>
<dbReference type="EC" id="4.3.1.3" evidence="2"/>
<evidence type="ECO:0000313" key="3">
    <source>
        <dbReference type="Proteomes" id="UP001596137"/>
    </source>
</evidence>
<dbReference type="InterPro" id="IPR008948">
    <property type="entry name" value="L-Aspartase-like"/>
</dbReference>
<keyword evidence="3" id="KW-1185">Reference proteome</keyword>
<name>A0ABW1NH65_9ACTN</name>
<organism evidence="2 3">
    <name type="scientific">Sphaerisporangium aureirubrum</name>
    <dbReference type="NCBI Taxonomy" id="1544736"/>
    <lineage>
        <taxon>Bacteria</taxon>
        <taxon>Bacillati</taxon>
        <taxon>Actinomycetota</taxon>
        <taxon>Actinomycetes</taxon>
        <taxon>Streptosporangiales</taxon>
        <taxon>Streptosporangiaceae</taxon>
        <taxon>Sphaerisporangium</taxon>
    </lineage>
</organism>
<evidence type="ECO:0000313" key="2">
    <source>
        <dbReference type="EMBL" id="MFC6082481.1"/>
    </source>
</evidence>
<dbReference type="EMBL" id="JBHSRF010000017">
    <property type="protein sequence ID" value="MFC6082481.1"/>
    <property type="molecule type" value="Genomic_DNA"/>
</dbReference>
<sequence>MANVAIRPRERWELEHLMAGIDPGNTVVLADEATEAIRRSSKWVDSLTVRPELLYGVNSGFGALANIRVRPGDEAELQRRHILSHACGIGLGAPVEVVRMMLLIKLLTFRSGYTGVSLEVAESLVRMLNNGIHPVVPERGTVGASGDLAPLSHLALPLLGLGQITVDGQVCDTRDVEEQLGLGRVELGPKDGLALTNGTQYISAVAVIELRRLLELARSADLIAAISTQAFSCADRFFHERYHRDSGNRWRAVVATNLSHYTHGGNHSALDTAVPSMQDPYSFRCIPQVHGAVREHIAYAQNSILNEINTTADNPLFFVDDDLVLLGGNLHGESVAMAADMLGIAATELAAISERRTYQLLSGRRGLPDFLTEDPGVNSGLMISQYSAAALVSEAKTLAHPGSVDSIPTCQLQEDHVSMGGTSVLKLRQIVDNLENVLAIELMTACQAADLKAGLVLSPAVRGAKERYRTRVPRLEDDRVLAGDIEQTRQFLRHDLAGDLVAEQTAAAGAREEAGR</sequence>
<dbReference type="GO" id="GO:0004397">
    <property type="term" value="F:histidine ammonia-lyase activity"/>
    <property type="evidence" value="ECO:0007669"/>
    <property type="project" value="UniProtKB-EC"/>
</dbReference>
<dbReference type="InterPro" id="IPR001106">
    <property type="entry name" value="Aromatic_Lyase"/>
</dbReference>
<dbReference type="PROSITE" id="PS00488">
    <property type="entry name" value="PAL_HISTIDASE"/>
    <property type="match status" value="1"/>
</dbReference>
<dbReference type="InterPro" id="IPR024083">
    <property type="entry name" value="Fumarase/histidase_N"/>
</dbReference>